<accession>A0A0D2KYM6</accession>
<feature type="binding site" evidence="1">
    <location>
        <position position="28"/>
    </location>
    <ligand>
        <name>ATP</name>
        <dbReference type="ChEBI" id="CHEBI:30616"/>
    </ligand>
</feature>
<protein>
    <recommendedName>
        <fullName evidence="3">Protein kinase domain-containing protein</fullName>
    </recommendedName>
</protein>
<dbReference type="KEGG" id="mng:MNEG_7645"/>
<evidence type="ECO:0000256" key="1">
    <source>
        <dbReference type="PROSITE-ProRule" id="PRU10141"/>
    </source>
</evidence>
<dbReference type="SUPFAM" id="SSF56112">
    <property type="entry name" value="Protein kinase-like (PK-like)"/>
    <property type="match status" value="1"/>
</dbReference>
<dbReference type="PROSITE" id="PS50011">
    <property type="entry name" value="PROTEIN_KINASE_DOM"/>
    <property type="match status" value="1"/>
</dbReference>
<proteinExistence type="predicted"/>
<feature type="region of interest" description="Disordered" evidence="2">
    <location>
        <begin position="136"/>
        <end position="159"/>
    </location>
</feature>
<dbReference type="RefSeq" id="XP_013899333.1">
    <property type="nucleotide sequence ID" value="XM_014043879.1"/>
</dbReference>
<dbReference type="GeneID" id="25740521"/>
<dbReference type="AlphaFoldDB" id="A0A0D2KYM6"/>
<keyword evidence="1" id="KW-0067">ATP-binding</keyword>
<dbReference type="InterPro" id="IPR011009">
    <property type="entry name" value="Kinase-like_dom_sf"/>
</dbReference>
<feature type="region of interest" description="Disordered" evidence="2">
    <location>
        <begin position="31"/>
        <end position="75"/>
    </location>
</feature>
<sequence>MGPEVGRGSYGTVHVATHRDSGRAYAVKVLRKCPGGSPPDTSAAVTPGATTGGGLSGDAGAGTPSLTAGGDEDEGCCAEPDGANLEAIEREVHAWTTVQTRVAALAATSVQGSQFVARLHGLYEDETNAYLVQPSSRLRSARSGGTALARGEVQRVQHP</sequence>
<dbReference type="GO" id="GO:0004672">
    <property type="term" value="F:protein kinase activity"/>
    <property type="evidence" value="ECO:0007669"/>
    <property type="project" value="InterPro"/>
</dbReference>
<organism evidence="4 5">
    <name type="scientific">Monoraphidium neglectum</name>
    <dbReference type="NCBI Taxonomy" id="145388"/>
    <lineage>
        <taxon>Eukaryota</taxon>
        <taxon>Viridiplantae</taxon>
        <taxon>Chlorophyta</taxon>
        <taxon>core chlorophytes</taxon>
        <taxon>Chlorophyceae</taxon>
        <taxon>CS clade</taxon>
        <taxon>Sphaeropleales</taxon>
        <taxon>Selenastraceae</taxon>
        <taxon>Monoraphidium</taxon>
    </lineage>
</organism>
<keyword evidence="5" id="KW-1185">Reference proteome</keyword>
<keyword evidence="1" id="KW-0547">Nucleotide-binding</keyword>
<evidence type="ECO:0000256" key="2">
    <source>
        <dbReference type="SAM" id="MobiDB-lite"/>
    </source>
</evidence>
<dbReference type="Proteomes" id="UP000054498">
    <property type="component" value="Unassembled WGS sequence"/>
</dbReference>
<evidence type="ECO:0000259" key="3">
    <source>
        <dbReference type="PROSITE" id="PS50011"/>
    </source>
</evidence>
<gene>
    <name evidence="4" type="ORF">MNEG_7645</name>
</gene>
<evidence type="ECO:0000313" key="5">
    <source>
        <dbReference type="Proteomes" id="UP000054498"/>
    </source>
</evidence>
<feature type="domain" description="Protein kinase" evidence="3">
    <location>
        <begin position="1"/>
        <end position="159"/>
    </location>
</feature>
<reference evidence="4 5" key="1">
    <citation type="journal article" date="2013" name="BMC Genomics">
        <title>Reconstruction of the lipid metabolism for the microalga Monoraphidium neglectum from its genome sequence reveals characteristics suitable for biofuel production.</title>
        <authorList>
            <person name="Bogen C."/>
            <person name="Al-Dilaimi A."/>
            <person name="Albersmeier A."/>
            <person name="Wichmann J."/>
            <person name="Grundmann M."/>
            <person name="Rupp O."/>
            <person name="Lauersen K.J."/>
            <person name="Blifernez-Klassen O."/>
            <person name="Kalinowski J."/>
            <person name="Goesmann A."/>
            <person name="Mussgnug J.H."/>
            <person name="Kruse O."/>
        </authorList>
    </citation>
    <scope>NUCLEOTIDE SEQUENCE [LARGE SCALE GENOMIC DNA]</scope>
    <source>
        <strain evidence="4 5">SAG 48.87</strain>
    </source>
</reference>
<dbReference type="Gene3D" id="3.30.200.20">
    <property type="entry name" value="Phosphorylase Kinase, domain 1"/>
    <property type="match status" value="1"/>
</dbReference>
<dbReference type="EMBL" id="KK101592">
    <property type="protein sequence ID" value="KIZ00314.1"/>
    <property type="molecule type" value="Genomic_DNA"/>
</dbReference>
<dbReference type="GO" id="GO:0005524">
    <property type="term" value="F:ATP binding"/>
    <property type="evidence" value="ECO:0007669"/>
    <property type="project" value="UniProtKB-UniRule"/>
</dbReference>
<name>A0A0D2KYM6_9CHLO</name>
<dbReference type="InterPro" id="IPR017441">
    <property type="entry name" value="Protein_kinase_ATP_BS"/>
</dbReference>
<feature type="compositionally biased region" description="Gly residues" evidence="2">
    <location>
        <begin position="50"/>
        <end position="60"/>
    </location>
</feature>
<dbReference type="PROSITE" id="PS00107">
    <property type="entry name" value="PROTEIN_KINASE_ATP"/>
    <property type="match status" value="1"/>
</dbReference>
<evidence type="ECO:0000313" key="4">
    <source>
        <dbReference type="EMBL" id="KIZ00314.1"/>
    </source>
</evidence>
<dbReference type="InterPro" id="IPR000719">
    <property type="entry name" value="Prot_kinase_dom"/>
</dbReference>